<evidence type="ECO:0000313" key="1">
    <source>
        <dbReference type="EMBL" id="KAK7838660.1"/>
    </source>
</evidence>
<dbReference type="EMBL" id="PKMF04000301">
    <property type="protein sequence ID" value="KAK7838660.1"/>
    <property type="molecule type" value="Genomic_DNA"/>
</dbReference>
<dbReference type="Gramene" id="rna-CFP56_16128">
    <property type="protein sequence ID" value="cds-POE93814.1"/>
    <property type="gene ID" value="gene-CFP56_16128"/>
</dbReference>
<gene>
    <name evidence="1" type="ORF">CFP56_019335</name>
</gene>
<dbReference type="AlphaFoldDB" id="A0AAW0KIE4"/>
<evidence type="ECO:0000313" key="2">
    <source>
        <dbReference type="Proteomes" id="UP000237347"/>
    </source>
</evidence>
<dbReference type="Proteomes" id="UP000237347">
    <property type="component" value="Unassembled WGS sequence"/>
</dbReference>
<keyword evidence="2" id="KW-1185">Reference proteome</keyword>
<accession>A0AAW0KIE4</accession>
<organism evidence="1 2">
    <name type="scientific">Quercus suber</name>
    <name type="common">Cork oak</name>
    <dbReference type="NCBI Taxonomy" id="58331"/>
    <lineage>
        <taxon>Eukaryota</taxon>
        <taxon>Viridiplantae</taxon>
        <taxon>Streptophyta</taxon>
        <taxon>Embryophyta</taxon>
        <taxon>Tracheophyta</taxon>
        <taxon>Spermatophyta</taxon>
        <taxon>Magnoliopsida</taxon>
        <taxon>eudicotyledons</taxon>
        <taxon>Gunneridae</taxon>
        <taxon>Pentapetalae</taxon>
        <taxon>rosids</taxon>
        <taxon>fabids</taxon>
        <taxon>Fagales</taxon>
        <taxon>Fagaceae</taxon>
        <taxon>Quercus</taxon>
    </lineage>
</organism>
<reference evidence="1 2" key="1">
    <citation type="journal article" date="2018" name="Sci. Data">
        <title>The draft genome sequence of cork oak.</title>
        <authorList>
            <person name="Ramos A.M."/>
            <person name="Usie A."/>
            <person name="Barbosa P."/>
            <person name="Barros P.M."/>
            <person name="Capote T."/>
            <person name="Chaves I."/>
            <person name="Simoes F."/>
            <person name="Abreu I."/>
            <person name="Carrasquinho I."/>
            <person name="Faro C."/>
            <person name="Guimaraes J.B."/>
            <person name="Mendonca D."/>
            <person name="Nobrega F."/>
            <person name="Rodrigues L."/>
            <person name="Saibo N.J.M."/>
            <person name="Varela M.C."/>
            <person name="Egas C."/>
            <person name="Matos J."/>
            <person name="Miguel C.M."/>
            <person name="Oliveira M.M."/>
            <person name="Ricardo C.P."/>
            <person name="Goncalves S."/>
        </authorList>
    </citation>
    <scope>NUCLEOTIDE SEQUENCE [LARGE SCALE GENOMIC DNA]</scope>
    <source>
        <strain evidence="2">cv. HL8</strain>
    </source>
</reference>
<sequence length="79" mass="9091">MGRRHAQARWSPWDLLRVVMGETNTIRFARECPSYTELAWLTNHTQELQGTSRDIAAAVVIVVVDDAFRPHLTPWSSRD</sequence>
<proteinExistence type="predicted"/>
<comment type="caution">
    <text evidence="1">The sequence shown here is derived from an EMBL/GenBank/DDBJ whole genome shotgun (WGS) entry which is preliminary data.</text>
</comment>
<protein>
    <submittedName>
        <fullName evidence="1">Uncharacterized protein</fullName>
    </submittedName>
</protein>
<name>A0AAW0KIE4_QUESU</name>
<dbReference type="Gramene" id="rna-CFP56_77610">
    <property type="protein sequence ID" value="cds-POE44907.1"/>
    <property type="gene ID" value="gene-CFP56_77610"/>
</dbReference>